<evidence type="ECO:0000256" key="2">
    <source>
        <dbReference type="ARBA" id="ARBA00023054"/>
    </source>
</evidence>
<reference evidence="5 6" key="1">
    <citation type="journal article" date="2013" name="Nat. Commun.">
        <title>Genome analysis reveals insights into physiology and longevity of the Brandt's bat Myotis brandtii.</title>
        <authorList>
            <person name="Seim I."/>
            <person name="Fang X."/>
            <person name="Xiong Z."/>
            <person name="Lobanov A.V."/>
            <person name="Huang Z."/>
            <person name="Ma S."/>
            <person name="Feng Y."/>
            <person name="Turanov A.A."/>
            <person name="Zhu Y."/>
            <person name="Lenz T.L."/>
            <person name="Gerashchenko M.V."/>
            <person name="Fan D."/>
            <person name="Hee Yim S."/>
            <person name="Yao X."/>
            <person name="Jordan D."/>
            <person name="Xiong Y."/>
            <person name="Ma Y."/>
            <person name="Lyapunov A.N."/>
            <person name="Chen G."/>
            <person name="Kulakova O.I."/>
            <person name="Sun Y."/>
            <person name="Lee S.G."/>
            <person name="Bronson R.T."/>
            <person name="Moskalev A.A."/>
            <person name="Sunyaev S.R."/>
            <person name="Zhang G."/>
            <person name="Krogh A."/>
            <person name="Wang J."/>
            <person name="Gladyshev V.N."/>
        </authorList>
    </citation>
    <scope>NUCLEOTIDE SEQUENCE [LARGE SCALE GENOMIC DNA]</scope>
</reference>
<dbReference type="PROSITE" id="PS51842">
    <property type="entry name" value="IF_ROD_2"/>
    <property type="match status" value="1"/>
</dbReference>
<accession>S7N107</accession>
<dbReference type="GO" id="GO:0019215">
    <property type="term" value="F:intermediate filament binding"/>
    <property type="evidence" value="ECO:0007669"/>
    <property type="project" value="TreeGrafter"/>
</dbReference>
<keyword evidence="2" id="KW-0175">Coiled coil</keyword>
<proteinExistence type="predicted"/>
<dbReference type="InterPro" id="IPR039008">
    <property type="entry name" value="IF_rod_dom"/>
</dbReference>
<dbReference type="PROSITE" id="PS00226">
    <property type="entry name" value="IF_ROD_1"/>
    <property type="match status" value="1"/>
</dbReference>
<dbReference type="Proteomes" id="UP000052978">
    <property type="component" value="Unassembled WGS sequence"/>
</dbReference>
<dbReference type="GO" id="GO:0005882">
    <property type="term" value="C:intermediate filament"/>
    <property type="evidence" value="ECO:0007669"/>
    <property type="project" value="UniProtKB-KW"/>
</dbReference>
<name>S7N107_MYOBR</name>
<dbReference type="GO" id="GO:0045104">
    <property type="term" value="P:intermediate filament cytoskeleton organization"/>
    <property type="evidence" value="ECO:0007669"/>
    <property type="project" value="InterPro"/>
</dbReference>
<dbReference type="AlphaFoldDB" id="S7N107"/>
<dbReference type="Gene3D" id="1.20.5.170">
    <property type="match status" value="1"/>
</dbReference>
<dbReference type="GO" id="GO:0060053">
    <property type="term" value="C:neurofilament cytoskeleton"/>
    <property type="evidence" value="ECO:0007669"/>
    <property type="project" value="TreeGrafter"/>
</dbReference>
<dbReference type="GO" id="GO:0031443">
    <property type="term" value="P:fast-twitch skeletal muscle fiber contraction"/>
    <property type="evidence" value="ECO:0007669"/>
    <property type="project" value="TreeGrafter"/>
</dbReference>
<dbReference type="GO" id="GO:0042383">
    <property type="term" value="C:sarcolemma"/>
    <property type="evidence" value="ECO:0007669"/>
    <property type="project" value="TreeGrafter"/>
</dbReference>
<evidence type="ECO:0000256" key="3">
    <source>
        <dbReference type="SAM" id="MobiDB-lite"/>
    </source>
</evidence>
<dbReference type="GO" id="GO:0043034">
    <property type="term" value="C:costamere"/>
    <property type="evidence" value="ECO:0007669"/>
    <property type="project" value="TreeGrafter"/>
</dbReference>
<sequence length="278" mass="30925">MADHLRDYQELVQVKTSLSLEVATYRALLEGESNPEIRILAERMEHLPREFRTTAYQHTHLALQREMRENERNLFLRHKPPPGSVHGDAGASPPATGLGFKRWATQELYSASAEDDDASWASRSSETVTTTQGPVSATVEVTSPRGFARSHVLEDVSSSVRHIKIGPPGVWRTEQVPPEGPAAGQMDASPTEAAPRWAREATVLFATGTEGDAHGSTWREASREEDQAARVASREQAVFDRTVQLQRMVDQRSVVSDEKKVAVLYLDNQADEDDGHWF</sequence>
<dbReference type="PANTHER" id="PTHR47136:SF1">
    <property type="entry name" value="SYNEMIN"/>
    <property type="match status" value="1"/>
</dbReference>
<keyword evidence="1" id="KW-0403">Intermediate filament</keyword>
<evidence type="ECO:0000256" key="1">
    <source>
        <dbReference type="ARBA" id="ARBA00022754"/>
    </source>
</evidence>
<dbReference type="InterPro" id="IPR030634">
    <property type="entry name" value="SYNM"/>
</dbReference>
<evidence type="ECO:0000313" key="5">
    <source>
        <dbReference type="EMBL" id="EPQ10694.1"/>
    </source>
</evidence>
<organism evidence="5 6">
    <name type="scientific">Myotis brandtii</name>
    <name type="common">Brandt's bat</name>
    <dbReference type="NCBI Taxonomy" id="109478"/>
    <lineage>
        <taxon>Eukaryota</taxon>
        <taxon>Metazoa</taxon>
        <taxon>Chordata</taxon>
        <taxon>Craniata</taxon>
        <taxon>Vertebrata</taxon>
        <taxon>Euteleostomi</taxon>
        <taxon>Mammalia</taxon>
        <taxon>Eutheria</taxon>
        <taxon>Laurasiatheria</taxon>
        <taxon>Chiroptera</taxon>
        <taxon>Yangochiroptera</taxon>
        <taxon>Vespertilionidae</taxon>
        <taxon>Myotis</taxon>
    </lineage>
</organism>
<feature type="compositionally biased region" description="Polar residues" evidence="3">
    <location>
        <begin position="126"/>
        <end position="135"/>
    </location>
</feature>
<protein>
    <submittedName>
        <fullName evidence="5">Synemin</fullName>
    </submittedName>
</protein>
<dbReference type="InterPro" id="IPR018039">
    <property type="entry name" value="IF_conserved"/>
</dbReference>
<dbReference type="GO" id="GO:0008307">
    <property type="term" value="F:structural constituent of muscle"/>
    <property type="evidence" value="ECO:0007669"/>
    <property type="project" value="InterPro"/>
</dbReference>
<feature type="domain" description="IF rod" evidence="4">
    <location>
        <begin position="1"/>
        <end position="36"/>
    </location>
</feature>
<dbReference type="eggNOG" id="ENOG502QTUH">
    <property type="taxonomic scope" value="Eukaryota"/>
</dbReference>
<dbReference type="SUPFAM" id="SSF64593">
    <property type="entry name" value="Intermediate filament protein, coiled coil region"/>
    <property type="match status" value="1"/>
</dbReference>
<dbReference type="EMBL" id="KE163054">
    <property type="protein sequence ID" value="EPQ10694.1"/>
    <property type="molecule type" value="Genomic_DNA"/>
</dbReference>
<gene>
    <name evidence="5" type="ORF">D623_10011788</name>
</gene>
<keyword evidence="6" id="KW-1185">Reference proteome</keyword>
<evidence type="ECO:0000259" key="4">
    <source>
        <dbReference type="PROSITE" id="PS51842"/>
    </source>
</evidence>
<dbReference type="GO" id="GO:0017166">
    <property type="term" value="F:vinculin binding"/>
    <property type="evidence" value="ECO:0007669"/>
    <property type="project" value="TreeGrafter"/>
</dbReference>
<dbReference type="PANTHER" id="PTHR47136">
    <property type="entry name" value="SYNEMIN"/>
    <property type="match status" value="1"/>
</dbReference>
<feature type="region of interest" description="Disordered" evidence="3">
    <location>
        <begin position="114"/>
        <end position="135"/>
    </location>
</feature>
<dbReference type="GO" id="GO:0005200">
    <property type="term" value="F:structural constituent of cytoskeleton"/>
    <property type="evidence" value="ECO:0007669"/>
    <property type="project" value="InterPro"/>
</dbReference>
<evidence type="ECO:0000313" key="6">
    <source>
        <dbReference type="Proteomes" id="UP000052978"/>
    </source>
</evidence>